<dbReference type="RefSeq" id="WP_062819695.1">
    <property type="nucleotide sequence ID" value="NZ_CP014352.1"/>
</dbReference>
<dbReference type="Proteomes" id="UP000075221">
    <property type="component" value="Chromosome"/>
</dbReference>
<evidence type="ECO:0000313" key="2">
    <source>
        <dbReference type="EMBL" id="AMS05631.1"/>
    </source>
</evidence>
<evidence type="ECO:0000313" key="3">
    <source>
        <dbReference type="Proteomes" id="UP000075221"/>
    </source>
</evidence>
<feature type="transmembrane region" description="Helical" evidence="1">
    <location>
        <begin position="20"/>
        <end position="41"/>
    </location>
</feature>
<evidence type="ECO:0000256" key="1">
    <source>
        <dbReference type="SAM" id="Phobius"/>
    </source>
</evidence>
<feature type="transmembrane region" description="Helical" evidence="1">
    <location>
        <begin position="125"/>
        <end position="149"/>
    </location>
</feature>
<keyword evidence="1" id="KW-1133">Transmembrane helix</keyword>
<gene>
    <name evidence="2" type="ORF">AXH35_09390</name>
</gene>
<name>A0AAC8YF65_9ACTN</name>
<keyword evidence="1" id="KW-0472">Membrane</keyword>
<feature type="transmembrane region" description="Helical" evidence="1">
    <location>
        <begin position="61"/>
        <end position="87"/>
    </location>
</feature>
<proteinExistence type="predicted"/>
<dbReference type="EMBL" id="CP014352">
    <property type="protein sequence ID" value="AMS05631.1"/>
    <property type="molecule type" value="Genomic_DNA"/>
</dbReference>
<sequence>MRAVGEATESGRVGRAAGALTLGASLVGVVWGLTLAIWTAVGPDAGGATAGLPVRGWAGGLLIGLLCGAGTAVILLIPVLMAAALTGSWLEQSLRRQQVAGLVVAAVGLAVAVSAQYWLVMNWAMVLQITWPAALLALGLGAIAGPFVVDGRLRVPGRGAAGS</sequence>
<keyword evidence="1" id="KW-0812">Transmembrane</keyword>
<feature type="transmembrane region" description="Helical" evidence="1">
    <location>
        <begin position="99"/>
        <end position="119"/>
    </location>
</feature>
<protein>
    <submittedName>
        <fullName evidence="2">Uncharacterized protein</fullName>
    </submittedName>
</protein>
<organism evidence="2 3">
    <name type="scientific">Acidipropionibacterium acidipropionici</name>
    <dbReference type="NCBI Taxonomy" id="1748"/>
    <lineage>
        <taxon>Bacteria</taxon>
        <taxon>Bacillati</taxon>
        <taxon>Actinomycetota</taxon>
        <taxon>Actinomycetes</taxon>
        <taxon>Propionibacteriales</taxon>
        <taxon>Propionibacteriaceae</taxon>
        <taxon>Acidipropionibacterium</taxon>
    </lineage>
</organism>
<reference evidence="2 3" key="1">
    <citation type="submission" date="2016-02" db="EMBL/GenBank/DDBJ databases">
        <title>Complete Genome Sequence of Propionibacterium acidipropionici ATCC 55737.</title>
        <authorList>
            <person name="Luna Flores C.H."/>
            <person name="Nielsen L.K."/>
            <person name="Marcellin E."/>
        </authorList>
    </citation>
    <scope>NUCLEOTIDE SEQUENCE [LARGE SCALE GENOMIC DNA]</scope>
    <source>
        <strain evidence="2 3">ATCC 55737</strain>
    </source>
</reference>
<dbReference type="AlphaFoldDB" id="A0AAC8YF65"/>
<accession>A0AAC8YF65</accession>